<evidence type="ECO:0000313" key="8">
    <source>
        <dbReference type="Proteomes" id="UP000663829"/>
    </source>
</evidence>
<name>A0A813QCE3_9BILA</name>
<sequence>MGNMTSIPVELCATFDADEIRRLGKRFKKLDIDGSGSLSVQEFMSIPELQQNPLVQRVIDIFDTDGNGEIDFKEFIGGISQFSVKGDKESKLKFAFKIYDMDKDGYISNGELFQVLKMMVGSNLKDSQLQQIVDKTIINADKDGDGKISFDEFCATNLRFVALKIVRSAFKPFDGQHTASSSGCEYDSLQTLSILKQCIITFEMPLTKRQNSCEDNEVDSSNKHLKIDDDGPNELSSINPLSPSSTMITCLEDLSCELFLCLFDYLDCYILFQSFYNLNERINQIICRKQFYLCLPDLYKTSEICLKHLDCITYQLASLKLIFYGEYSPDCSLIEQFSSSLRSLTLSGLQSSYIQKTIYKLSELKQLSYLSIDFGWIIGDDENCEDIIKIIFKNERLRKVALKFVQKFDISCLPVCSTLDTLTIYLWTFDDVFILLKRLPSIRCLTVYIQVFDLVPSHSFILDNDIHSSLIHLKLEAKYGLFRYIEKLLKKSIRLKTFQFITRNCEEFGNGLEWEALFLRSLHTPLDKFQLIIDRVDSETMKDLRTFQTQYWYTTLSILKQCIITFEMPLTKRQNSCEDNEVDSLSKRFKLAENVVNQSLPLPLTSANIPHTVTRLEELTCKLFSCLFDYLDSYTLFKSFHNLNLQINQHLYQQIFKFLCCSQENQKLFFDNYSLVQLTSLQSLTLRNIKIADLKQTIFKLSNLKHLSHLSVDFNWMIGHINPDQIIKHIFTNLTSLRHLSLKFIQPFNVNAIPICTTLTHMNVHLWTIDNLFTLMSRLPTVRYLSVYIQMCHKPEIPSYTSDFLLSLIYLKLEAKHIHFKHVEQLLGKCPELKIFELITRNFDEFKHGNKWEELFLRSLRTKLNKFQICIEHVIDPDTIDLSTFQTKFWQEYFHTTILTCKNTHFIVDARQQ</sequence>
<dbReference type="SMART" id="SM00054">
    <property type="entry name" value="EFh"/>
    <property type="match status" value="4"/>
</dbReference>
<dbReference type="InterPro" id="IPR018247">
    <property type="entry name" value="EF_Hand_1_Ca_BS"/>
</dbReference>
<dbReference type="InterPro" id="IPR032675">
    <property type="entry name" value="LRR_dom_sf"/>
</dbReference>
<evidence type="ECO:0000256" key="3">
    <source>
        <dbReference type="ARBA" id="ARBA00022837"/>
    </source>
</evidence>
<evidence type="ECO:0000313" key="7">
    <source>
        <dbReference type="EMBL" id="CAF3546338.1"/>
    </source>
</evidence>
<dbReference type="CDD" id="cd00051">
    <property type="entry name" value="EFh"/>
    <property type="match status" value="1"/>
</dbReference>
<evidence type="ECO:0000256" key="4">
    <source>
        <dbReference type="ARBA" id="ARBA00023774"/>
    </source>
</evidence>
<comment type="caution">
    <text evidence="6">The sequence shown here is derived from an EMBL/GenBank/DDBJ whole genome shotgun (WGS) entry which is preliminary data.</text>
</comment>
<comment type="similarity">
    <text evidence="4">Belongs to the calcineurin regulatory subunit family.</text>
</comment>
<dbReference type="EMBL" id="CAJNOQ010000154">
    <property type="protein sequence ID" value="CAF0765081.1"/>
    <property type="molecule type" value="Genomic_DNA"/>
</dbReference>
<keyword evidence="3" id="KW-0106">Calcium</keyword>
<keyword evidence="8" id="KW-1185">Reference proteome</keyword>
<keyword evidence="1" id="KW-0479">Metal-binding</keyword>
<evidence type="ECO:0000259" key="5">
    <source>
        <dbReference type="PROSITE" id="PS50222"/>
    </source>
</evidence>
<proteinExistence type="inferred from homology"/>
<dbReference type="FunFam" id="1.10.238.10:FF:000047">
    <property type="entry name" value="Calcineurin subunit B type 1"/>
    <property type="match status" value="1"/>
</dbReference>
<evidence type="ECO:0000256" key="2">
    <source>
        <dbReference type="ARBA" id="ARBA00022737"/>
    </source>
</evidence>
<dbReference type="GO" id="GO:0005509">
    <property type="term" value="F:calcium ion binding"/>
    <property type="evidence" value="ECO:0007669"/>
    <property type="project" value="InterPro"/>
</dbReference>
<dbReference type="SUPFAM" id="SSF52047">
    <property type="entry name" value="RNI-like"/>
    <property type="match status" value="1"/>
</dbReference>
<gene>
    <name evidence="6" type="ORF">GPM918_LOCUS1603</name>
    <name evidence="7" type="ORF">SRO942_LOCUS1603</name>
</gene>
<dbReference type="Gene3D" id="3.80.10.10">
    <property type="entry name" value="Ribonuclease Inhibitor"/>
    <property type="match status" value="1"/>
</dbReference>
<feature type="domain" description="EF-hand" evidence="5">
    <location>
        <begin position="128"/>
        <end position="163"/>
    </location>
</feature>
<dbReference type="Proteomes" id="UP000663829">
    <property type="component" value="Unassembled WGS sequence"/>
</dbReference>
<dbReference type="PRINTS" id="PR01697">
    <property type="entry name" value="PARVALBUMIN"/>
</dbReference>
<dbReference type="InterPro" id="IPR002048">
    <property type="entry name" value="EF_hand_dom"/>
</dbReference>
<dbReference type="InterPro" id="IPR011992">
    <property type="entry name" value="EF-hand-dom_pair"/>
</dbReference>
<organism evidence="6 8">
    <name type="scientific">Didymodactylos carnosus</name>
    <dbReference type="NCBI Taxonomy" id="1234261"/>
    <lineage>
        <taxon>Eukaryota</taxon>
        <taxon>Metazoa</taxon>
        <taxon>Spiralia</taxon>
        <taxon>Gnathifera</taxon>
        <taxon>Rotifera</taxon>
        <taxon>Eurotatoria</taxon>
        <taxon>Bdelloidea</taxon>
        <taxon>Philodinida</taxon>
        <taxon>Philodinidae</taxon>
        <taxon>Didymodactylos</taxon>
    </lineage>
</organism>
<dbReference type="PANTHER" id="PTHR45942">
    <property type="entry name" value="PROTEIN PHOSPATASE 3 REGULATORY SUBUNIT B ALPHA ISOFORM TYPE 1"/>
    <property type="match status" value="1"/>
</dbReference>
<accession>A0A813QCE3</accession>
<protein>
    <recommendedName>
        <fullName evidence="5">EF-hand domain-containing protein</fullName>
    </recommendedName>
</protein>
<dbReference type="PROSITE" id="PS00018">
    <property type="entry name" value="EF_HAND_1"/>
    <property type="match status" value="3"/>
</dbReference>
<feature type="domain" description="EF-hand" evidence="5">
    <location>
        <begin position="50"/>
        <end position="85"/>
    </location>
</feature>
<dbReference type="Gene3D" id="1.10.238.10">
    <property type="entry name" value="EF-hand"/>
    <property type="match status" value="1"/>
</dbReference>
<dbReference type="AlphaFoldDB" id="A0A813QCE3"/>
<dbReference type="EMBL" id="CAJOBC010000154">
    <property type="protein sequence ID" value="CAF3546338.1"/>
    <property type="molecule type" value="Genomic_DNA"/>
</dbReference>
<evidence type="ECO:0000313" key="6">
    <source>
        <dbReference type="EMBL" id="CAF0765081.1"/>
    </source>
</evidence>
<reference evidence="6" key="1">
    <citation type="submission" date="2021-02" db="EMBL/GenBank/DDBJ databases">
        <authorList>
            <person name="Nowell W R."/>
        </authorList>
    </citation>
    <scope>NUCLEOTIDE SEQUENCE</scope>
</reference>
<dbReference type="SUPFAM" id="SSF47473">
    <property type="entry name" value="EF-hand"/>
    <property type="match status" value="1"/>
</dbReference>
<dbReference type="Proteomes" id="UP000681722">
    <property type="component" value="Unassembled WGS sequence"/>
</dbReference>
<evidence type="ECO:0000256" key="1">
    <source>
        <dbReference type="ARBA" id="ARBA00022723"/>
    </source>
</evidence>
<keyword evidence="2" id="KW-0677">Repeat</keyword>
<feature type="domain" description="EF-hand" evidence="5">
    <location>
        <begin position="87"/>
        <end position="122"/>
    </location>
</feature>
<dbReference type="Pfam" id="PF13499">
    <property type="entry name" value="EF-hand_7"/>
    <property type="match status" value="2"/>
</dbReference>
<dbReference type="PROSITE" id="PS50222">
    <property type="entry name" value="EF_HAND_2"/>
    <property type="match status" value="3"/>
</dbReference>